<evidence type="ECO:0000256" key="3">
    <source>
        <dbReference type="ARBA" id="ARBA00022786"/>
    </source>
</evidence>
<dbReference type="InterPro" id="IPR031127">
    <property type="entry name" value="E3_UB_ligase_RBR"/>
</dbReference>
<evidence type="ECO:0000259" key="5">
    <source>
        <dbReference type="SMART" id="SM00647"/>
    </source>
</evidence>
<sequence>MFIHNPALADEVSALNAIYGDGVLAASFSSDHHTTLSLKLPSFAFSFLLRVFDDYPQSSPEMIGVDDLVESLKPEAQRAAVYLGACMRAVHCPETVSLFDAIEEFETICRSLDLQCQRSEGVDHVPEAEPANRAEILRDLALRARAKTEVRLAEESHFDIVDCVTEGVVSTFLSREEMTCCGQSIPIKLIRQRCDFKDDFLEAFCLWLQERNAPNPTYCPWEDCLTYIPRRFVRQDYARCPFCDRAMCMLCKKKDHSGVCRQDKKLNALITGSGWKFCPCGQLIEKNLGCNHMRCRCGEEFCYRCGKAYERRMPTCNCGLFG</sequence>
<evidence type="ECO:0000256" key="1">
    <source>
        <dbReference type="ARBA" id="ARBA00022723"/>
    </source>
</evidence>
<dbReference type="RefSeq" id="XP_007761103.1">
    <property type="nucleotide sequence ID" value="XM_007762913.1"/>
</dbReference>
<reference evidence="6 7" key="1">
    <citation type="submission" date="2013-03" db="EMBL/GenBank/DDBJ databases">
        <title>The Genome Sequence of Cladophialophora yegresii CBS 114405.</title>
        <authorList>
            <consortium name="The Broad Institute Genomics Platform"/>
            <person name="Cuomo C."/>
            <person name="de Hoog S."/>
            <person name="Gorbushina A."/>
            <person name="Walker B."/>
            <person name="Young S.K."/>
            <person name="Zeng Q."/>
            <person name="Gargeya S."/>
            <person name="Fitzgerald M."/>
            <person name="Haas B."/>
            <person name="Abouelleil A."/>
            <person name="Allen A.W."/>
            <person name="Alvarado L."/>
            <person name="Arachchi H.M."/>
            <person name="Berlin A.M."/>
            <person name="Chapman S.B."/>
            <person name="Gainer-Dewar J."/>
            <person name="Goldberg J."/>
            <person name="Griggs A."/>
            <person name="Gujja S."/>
            <person name="Hansen M."/>
            <person name="Howarth C."/>
            <person name="Imamovic A."/>
            <person name="Ireland A."/>
            <person name="Larimer J."/>
            <person name="McCowan C."/>
            <person name="Murphy C."/>
            <person name="Pearson M."/>
            <person name="Poon T.W."/>
            <person name="Priest M."/>
            <person name="Roberts A."/>
            <person name="Saif S."/>
            <person name="Shea T."/>
            <person name="Sisk P."/>
            <person name="Sykes S."/>
            <person name="Wortman J."/>
            <person name="Nusbaum C."/>
            <person name="Birren B."/>
        </authorList>
    </citation>
    <scope>NUCLEOTIDE SEQUENCE [LARGE SCALE GENOMIC DNA]</scope>
    <source>
        <strain evidence="6 7">CBS 114405</strain>
    </source>
</reference>
<keyword evidence="1" id="KW-0479">Metal-binding</keyword>
<proteinExistence type="predicted"/>
<dbReference type="Pfam" id="PF01485">
    <property type="entry name" value="IBR"/>
    <property type="match status" value="2"/>
</dbReference>
<keyword evidence="3" id="KW-0833">Ubl conjugation pathway</keyword>
<dbReference type="SUPFAM" id="SSF57850">
    <property type="entry name" value="RING/U-box"/>
    <property type="match status" value="1"/>
</dbReference>
<dbReference type="GO" id="GO:0004842">
    <property type="term" value="F:ubiquitin-protein transferase activity"/>
    <property type="evidence" value="ECO:0007669"/>
    <property type="project" value="InterPro"/>
</dbReference>
<dbReference type="CDD" id="cd22584">
    <property type="entry name" value="Rcat_RBR_unk"/>
    <property type="match status" value="1"/>
</dbReference>
<dbReference type="GeneID" id="19183488"/>
<keyword evidence="7" id="KW-1185">Reference proteome</keyword>
<name>W9VKG7_9EURO</name>
<dbReference type="Proteomes" id="UP000019473">
    <property type="component" value="Unassembled WGS sequence"/>
</dbReference>
<keyword evidence="4" id="KW-0862">Zinc</keyword>
<feature type="domain" description="IBR" evidence="5">
    <location>
        <begin position="262"/>
        <end position="316"/>
    </location>
</feature>
<dbReference type="OrthoDB" id="9977870at2759"/>
<organism evidence="6 7">
    <name type="scientific">Cladophialophora yegresii CBS 114405</name>
    <dbReference type="NCBI Taxonomy" id="1182544"/>
    <lineage>
        <taxon>Eukaryota</taxon>
        <taxon>Fungi</taxon>
        <taxon>Dikarya</taxon>
        <taxon>Ascomycota</taxon>
        <taxon>Pezizomycotina</taxon>
        <taxon>Eurotiomycetes</taxon>
        <taxon>Chaetothyriomycetidae</taxon>
        <taxon>Chaetothyriales</taxon>
        <taxon>Herpotrichiellaceae</taxon>
        <taxon>Cladophialophora</taxon>
    </lineage>
</organism>
<evidence type="ECO:0000313" key="7">
    <source>
        <dbReference type="Proteomes" id="UP000019473"/>
    </source>
</evidence>
<gene>
    <name evidence="6" type="ORF">A1O7_08924</name>
</gene>
<dbReference type="HOGENOM" id="CLU_796928_0_0_1"/>
<dbReference type="eggNOG" id="KOG1812">
    <property type="taxonomic scope" value="Eukaryota"/>
</dbReference>
<dbReference type="AlphaFoldDB" id="W9VKG7"/>
<dbReference type="PANTHER" id="PTHR11685">
    <property type="entry name" value="RBR FAMILY RING FINGER AND IBR DOMAIN-CONTAINING"/>
    <property type="match status" value="1"/>
</dbReference>
<protein>
    <recommendedName>
        <fullName evidence="5">IBR domain-containing protein</fullName>
    </recommendedName>
</protein>
<dbReference type="GO" id="GO:0008270">
    <property type="term" value="F:zinc ion binding"/>
    <property type="evidence" value="ECO:0007669"/>
    <property type="project" value="UniProtKB-KW"/>
</dbReference>
<accession>W9VKG7</accession>
<comment type="caution">
    <text evidence="6">The sequence shown here is derived from an EMBL/GenBank/DDBJ whole genome shotgun (WGS) entry which is preliminary data.</text>
</comment>
<evidence type="ECO:0000256" key="4">
    <source>
        <dbReference type="ARBA" id="ARBA00022833"/>
    </source>
</evidence>
<dbReference type="Gene3D" id="1.20.120.1750">
    <property type="match status" value="1"/>
</dbReference>
<keyword evidence="2" id="KW-0863">Zinc-finger</keyword>
<dbReference type="SMART" id="SM00647">
    <property type="entry name" value="IBR"/>
    <property type="match status" value="1"/>
</dbReference>
<dbReference type="EMBL" id="AMGW01000006">
    <property type="protein sequence ID" value="EXJ55993.1"/>
    <property type="molecule type" value="Genomic_DNA"/>
</dbReference>
<evidence type="ECO:0000313" key="6">
    <source>
        <dbReference type="EMBL" id="EXJ55993.1"/>
    </source>
</evidence>
<evidence type="ECO:0000256" key="2">
    <source>
        <dbReference type="ARBA" id="ARBA00022771"/>
    </source>
</evidence>
<dbReference type="STRING" id="1182544.W9VKG7"/>
<dbReference type="GO" id="GO:0016567">
    <property type="term" value="P:protein ubiquitination"/>
    <property type="evidence" value="ECO:0007669"/>
    <property type="project" value="InterPro"/>
</dbReference>
<dbReference type="VEuPathDB" id="FungiDB:A1O7_08924"/>
<dbReference type="InterPro" id="IPR002867">
    <property type="entry name" value="IBR_dom"/>
</dbReference>